<name>A0A2S4VLP5_9BASI</name>
<gene>
    <name evidence="2" type="ORF">PSTT_06115</name>
</gene>
<evidence type="ECO:0000313" key="2">
    <source>
        <dbReference type="EMBL" id="POW10472.1"/>
    </source>
</evidence>
<sequence length="922" mass="102176">MTKNLTTYHKTKTCNLPPALIAQRRCSLFSHLTPNHWNDDAPRAAFGGPKASSQWLELPNLVCHGAEALGETLGQTINLVEPDLILTDKEDTLLKTAILATVDDRIKVGIVECPSGMEAIQMIADTFTLRSRTSHITTVKELLENKFNHFDRAADLDTHFRKIENGVKHLVRSGFAITEASLIGLLFHLSLPNLELYPFVNVSRKIDMRMDRGDYELKNEELLTLAKNELALFRHQRRNLGGDTKRPDSSDTKPTDGNRPSNQFDPSLARYAYRSPDDQTSLKRKSRSCSTDLSARKAIPSPNEASTKKKIANVEATSGEAKPFAPHGLNISEQTETVQQTGTKAQLSTPNATLFDRVTKIFPATNEPKLPTSNESKDTEDAAIPPETSTIKPPAVNKPDLRKEIKFAHATRPEANESHTRAPKPIHNEIDHGDSDISQCKPSQVKFRSTKTDSSSREGLPTPNKSDTGKDNKVVEPTSQLKISPTSERNATSTMRDIHEFDVPGSRSKPCEQKLGSAPADLSGREALRSTPKQPISGKQTDIADLKIPAKQSPATLEQTATGSTIDHDESDDDKPKSKRSRLEECVDQKSSETPASSTPTQDHPSIFLNDAAPLSEMYTWCMTPRLADMMWEHARDTCNIIYSRMASVPALRPPKRTVLFRTVGVPVTDWIVYVSKYVPAIFELPNDTIFKHPYIDQEILKSAIDSPEATMATTAETRLLRLARSFQGVRQSVRNAAGHTIYQAVVYAASPEEYSTIYNGQNLSQFDDFHLKVNSIIAAYAFLSNQSRRSQTRGAFNQQAYAPLVFFLVSGLQGVFFGPTHSPTCPPAGAALLLHLDKFASQGREPIWVRAELLITSKMREISISSSSDHTINKAELARSLAQDFLTTWGRRTDKGLPWILPSGIPNPSCPSCNLKHVFRD</sequence>
<dbReference type="VEuPathDB" id="FungiDB:PSHT_08310"/>
<dbReference type="AlphaFoldDB" id="A0A2S4VLP5"/>
<dbReference type="Proteomes" id="UP000239156">
    <property type="component" value="Unassembled WGS sequence"/>
</dbReference>
<feature type="region of interest" description="Disordered" evidence="1">
    <location>
        <begin position="236"/>
        <end position="309"/>
    </location>
</feature>
<feature type="compositionally biased region" description="Polar residues" evidence="1">
    <location>
        <begin position="553"/>
        <end position="565"/>
    </location>
</feature>
<feature type="compositionally biased region" description="Polar residues" evidence="1">
    <location>
        <begin position="477"/>
        <end position="495"/>
    </location>
</feature>
<reference evidence="2" key="1">
    <citation type="submission" date="2017-12" db="EMBL/GenBank/DDBJ databases">
        <title>Gene loss provides genomic basis for host adaptation in cereal stripe rust fungi.</title>
        <authorList>
            <person name="Xia C."/>
        </authorList>
    </citation>
    <scope>NUCLEOTIDE SEQUENCE [LARGE SCALE GENOMIC DNA]</scope>
    <source>
        <strain evidence="2">93-210</strain>
    </source>
</reference>
<evidence type="ECO:0000256" key="1">
    <source>
        <dbReference type="SAM" id="MobiDB-lite"/>
    </source>
</evidence>
<comment type="caution">
    <text evidence="2">The sequence shown here is derived from an EMBL/GenBank/DDBJ whole genome shotgun (WGS) entry which is preliminary data.</text>
</comment>
<feature type="compositionally biased region" description="Polar residues" evidence="1">
    <location>
        <begin position="531"/>
        <end position="540"/>
    </location>
</feature>
<dbReference type="EMBL" id="PKSL01000046">
    <property type="protein sequence ID" value="POW10472.1"/>
    <property type="molecule type" value="Genomic_DNA"/>
</dbReference>
<feature type="compositionally biased region" description="Polar residues" evidence="1">
    <location>
        <begin position="592"/>
        <end position="604"/>
    </location>
</feature>
<dbReference type="VEuPathDB" id="FungiDB:PSTT_06115"/>
<feature type="compositionally biased region" description="Basic and acidic residues" evidence="1">
    <location>
        <begin position="243"/>
        <end position="256"/>
    </location>
</feature>
<proteinExistence type="predicted"/>
<organism evidence="2 3">
    <name type="scientific">Puccinia striiformis</name>
    <dbReference type="NCBI Taxonomy" id="27350"/>
    <lineage>
        <taxon>Eukaryota</taxon>
        <taxon>Fungi</taxon>
        <taxon>Dikarya</taxon>
        <taxon>Basidiomycota</taxon>
        <taxon>Pucciniomycotina</taxon>
        <taxon>Pucciniomycetes</taxon>
        <taxon>Pucciniales</taxon>
        <taxon>Pucciniaceae</taxon>
        <taxon>Puccinia</taxon>
    </lineage>
</organism>
<keyword evidence="3" id="KW-1185">Reference proteome</keyword>
<feature type="compositionally biased region" description="Basic and acidic residues" evidence="1">
    <location>
        <begin position="581"/>
        <end position="591"/>
    </location>
</feature>
<feature type="region of interest" description="Disordered" evidence="1">
    <location>
        <begin position="364"/>
        <end position="608"/>
    </location>
</feature>
<feature type="compositionally biased region" description="Basic and acidic residues" evidence="1">
    <location>
        <begin position="399"/>
        <end position="435"/>
    </location>
</feature>
<protein>
    <submittedName>
        <fullName evidence="2">Uncharacterized protein</fullName>
    </submittedName>
</protein>
<evidence type="ECO:0000313" key="3">
    <source>
        <dbReference type="Proteomes" id="UP000239156"/>
    </source>
</evidence>
<accession>A0A2S4VLP5</accession>